<comment type="caution">
    <text evidence="2">The sequence shown here is derived from an EMBL/GenBank/DDBJ whole genome shotgun (WGS) entry which is preliminary data.</text>
</comment>
<keyword evidence="3" id="KW-1185">Reference proteome</keyword>
<feature type="compositionally biased region" description="Low complexity" evidence="1">
    <location>
        <begin position="147"/>
        <end position="171"/>
    </location>
</feature>
<sequence>LLSFPLSREIHLSPYSLSLLLLPHSLSSSHLLLQENTNQKSKNEKKKNETKPSSLPLSNRLHSCSSSLKNRSPASQLRQLNKNLILITNPLLTFVSLSRDLLLPAPPTPFLDLSFPEKPASSLLSLSSSSSFPEELGLTLSLPLSALSHSPSSYPEAAATTDEAAAAATDETGGDYDDER</sequence>
<feature type="region of interest" description="Disordered" evidence="1">
    <location>
        <begin position="36"/>
        <end position="72"/>
    </location>
</feature>
<dbReference type="EMBL" id="CAMGYJ010000010">
    <property type="protein sequence ID" value="CAI0553243.1"/>
    <property type="molecule type" value="Genomic_DNA"/>
</dbReference>
<dbReference type="AlphaFoldDB" id="A0AAV0R9Z7"/>
<evidence type="ECO:0000313" key="2">
    <source>
        <dbReference type="EMBL" id="CAI0553243.1"/>
    </source>
</evidence>
<organism evidence="2 3">
    <name type="scientific">Linum tenue</name>
    <dbReference type="NCBI Taxonomy" id="586396"/>
    <lineage>
        <taxon>Eukaryota</taxon>
        <taxon>Viridiplantae</taxon>
        <taxon>Streptophyta</taxon>
        <taxon>Embryophyta</taxon>
        <taxon>Tracheophyta</taxon>
        <taxon>Spermatophyta</taxon>
        <taxon>Magnoliopsida</taxon>
        <taxon>eudicotyledons</taxon>
        <taxon>Gunneridae</taxon>
        <taxon>Pentapetalae</taxon>
        <taxon>rosids</taxon>
        <taxon>fabids</taxon>
        <taxon>Malpighiales</taxon>
        <taxon>Linaceae</taxon>
        <taxon>Linum</taxon>
    </lineage>
</organism>
<accession>A0AAV0R9Z7</accession>
<dbReference type="Proteomes" id="UP001154282">
    <property type="component" value="Unassembled WGS sequence"/>
</dbReference>
<evidence type="ECO:0000313" key="3">
    <source>
        <dbReference type="Proteomes" id="UP001154282"/>
    </source>
</evidence>
<reference evidence="2" key="1">
    <citation type="submission" date="2022-08" db="EMBL/GenBank/DDBJ databases">
        <authorList>
            <person name="Gutierrez-Valencia J."/>
        </authorList>
    </citation>
    <scope>NUCLEOTIDE SEQUENCE</scope>
</reference>
<feature type="region of interest" description="Disordered" evidence="1">
    <location>
        <begin position="147"/>
        <end position="180"/>
    </location>
</feature>
<feature type="compositionally biased region" description="Polar residues" evidence="1">
    <location>
        <begin position="52"/>
        <end position="72"/>
    </location>
</feature>
<proteinExistence type="predicted"/>
<gene>
    <name evidence="2" type="ORF">LITE_LOCUS46760</name>
</gene>
<evidence type="ECO:0000256" key="1">
    <source>
        <dbReference type="SAM" id="MobiDB-lite"/>
    </source>
</evidence>
<name>A0AAV0R9Z7_9ROSI</name>
<feature type="non-terminal residue" evidence="2">
    <location>
        <position position="1"/>
    </location>
</feature>
<protein>
    <submittedName>
        <fullName evidence="2">Uncharacterized protein</fullName>
    </submittedName>
</protein>